<reference evidence="1" key="2">
    <citation type="journal article" date="2022" name="New Phytol.">
        <title>Evolutionary transition to the ectomycorrhizal habit in the genomes of a hyperdiverse lineage of mushroom-forming fungi.</title>
        <authorList>
            <person name="Looney B."/>
            <person name="Miyauchi S."/>
            <person name="Morin E."/>
            <person name="Drula E."/>
            <person name="Courty P.E."/>
            <person name="Kohler A."/>
            <person name="Kuo A."/>
            <person name="LaButti K."/>
            <person name="Pangilinan J."/>
            <person name="Lipzen A."/>
            <person name="Riley R."/>
            <person name="Andreopoulos W."/>
            <person name="He G."/>
            <person name="Johnson J."/>
            <person name="Nolan M."/>
            <person name="Tritt A."/>
            <person name="Barry K.W."/>
            <person name="Grigoriev I.V."/>
            <person name="Nagy L.G."/>
            <person name="Hibbett D."/>
            <person name="Henrissat B."/>
            <person name="Matheny P.B."/>
            <person name="Labbe J."/>
            <person name="Martin F.M."/>
        </authorList>
    </citation>
    <scope>NUCLEOTIDE SEQUENCE</scope>
    <source>
        <strain evidence="1">HHB10654</strain>
    </source>
</reference>
<protein>
    <submittedName>
        <fullName evidence="1">Uncharacterized protein</fullName>
    </submittedName>
</protein>
<accession>A0ACB8T7V8</accession>
<proteinExistence type="predicted"/>
<organism evidence="1 2">
    <name type="scientific">Artomyces pyxidatus</name>
    <dbReference type="NCBI Taxonomy" id="48021"/>
    <lineage>
        <taxon>Eukaryota</taxon>
        <taxon>Fungi</taxon>
        <taxon>Dikarya</taxon>
        <taxon>Basidiomycota</taxon>
        <taxon>Agaricomycotina</taxon>
        <taxon>Agaricomycetes</taxon>
        <taxon>Russulales</taxon>
        <taxon>Auriscalpiaceae</taxon>
        <taxon>Artomyces</taxon>
    </lineage>
</organism>
<evidence type="ECO:0000313" key="1">
    <source>
        <dbReference type="EMBL" id="KAI0064238.1"/>
    </source>
</evidence>
<dbReference type="Proteomes" id="UP000814140">
    <property type="component" value="Unassembled WGS sequence"/>
</dbReference>
<reference evidence="1" key="1">
    <citation type="submission" date="2021-03" db="EMBL/GenBank/DDBJ databases">
        <authorList>
            <consortium name="DOE Joint Genome Institute"/>
            <person name="Ahrendt S."/>
            <person name="Looney B.P."/>
            <person name="Miyauchi S."/>
            <person name="Morin E."/>
            <person name="Drula E."/>
            <person name="Courty P.E."/>
            <person name="Chicoki N."/>
            <person name="Fauchery L."/>
            <person name="Kohler A."/>
            <person name="Kuo A."/>
            <person name="Labutti K."/>
            <person name="Pangilinan J."/>
            <person name="Lipzen A."/>
            <person name="Riley R."/>
            <person name="Andreopoulos W."/>
            <person name="He G."/>
            <person name="Johnson J."/>
            <person name="Barry K.W."/>
            <person name="Grigoriev I.V."/>
            <person name="Nagy L."/>
            <person name="Hibbett D."/>
            <person name="Henrissat B."/>
            <person name="Matheny P.B."/>
            <person name="Labbe J."/>
            <person name="Martin F."/>
        </authorList>
    </citation>
    <scope>NUCLEOTIDE SEQUENCE</scope>
    <source>
        <strain evidence="1">HHB10654</strain>
    </source>
</reference>
<sequence>MAVQFNSTTLIVDDNSTLISYSASPPWQLGGQSIEYDGTTHGLVGPNTLNATATFRFTGSAIEVYGTVGPIDGGGPAVYQIDGMPPVLSTNPLQTDTVPSLLFYRSPPLDPTTPHILIITPAGDNTTRYWLDYLLYTPPLPNATATSSSSSSSVLPTASEPSSPDATNSVKHHDVPVGAIVGGAVGGAVALAIILALIYIMKLQRKLQRYHWSKDKIEEMLTPELPPPSHYPEMQHSTSYVNVPLMSSVDDSVHPGHGSNISSLSSTGTTRPHLLSATSAESPAPVSNARPSKALRAQRASPVPPEDVQYHRDGGIRLEYQPPENRDPDEVPVDVPPVYGRY</sequence>
<dbReference type="EMBL" id="MU277199">
    <property type="protein sequence ID" value="KAI0064238.1"/>
    <property type="molecule type" value="Genomic_DNA"/>
</dbReference>
<name>A0ACB8T7V8_9AGAM</name>
<evidence type="ECO:0000313" key="2">
    <source>
        <dbReference type="Proteomes" id="UP000814140"/>
    </source>
</evidence>
<comment type="caution">
    <text evidence="1">The sequence shown here is derived from an EMBL/GenBank/DDBJ whole genome shotgun (WGS) entry which is preliminary data.</text>
</comment>
<gene>
    <name evidence="1" type="ORF">BV25DRAFT_1823208</name>
</gene>
<keyword evidence="2" id="KW-1185">Reference proteome</keyword>